<feature type="transmembrane region" description="Helical" evidence="6">
    <location>
        <begin position="143"/>
        <end position="161"/>
    </location>
</feature>
<comment type="similarity">
    <text evidence="2">Belongs to the multi antimicrobial extrusion (MATE) (TC 2.A.66.1) family.</text>
</comment>
<feature type="transmembrane region" description="Helical" evidence="6">
    <location>
        <begin position="99"/>
        <end position="123"/>
    </location>
</feature>
<keyword evidence="8" id="KW-1185">Reference proteome</keyword>
<dbReference type="InterPro" id="IPR044644">
    <property type="entry name" value="DinF-like"/>
</dbReference>
<dbReference type="Pfam" id="PF01554">
    <property type="entry name" value="MatE"/>
    <property type="match status" value="2"/>
</dbReference>
<evidence type="ECO:0000256" key="3">
    <source>
        <dbReference type="ARBA" id="ARBA00022692"/>
    </source>
</evidence>
<feature type="transmembrane region" description="Helical" evidence="6">
    <location>
        <begin position="396"/>
        <end position="415"/>
    </location>
</feature>
<evidence type="ECO:0000256" key="6">
    <source>
        <dbReference type="SAM" id="Phobius"/>
    </source>
</evidence>
<dbReference type="PANTHER" id="PTHR42893:SF46">
    <property type="entry name" value="PROTEIN DETOXIFICATION 44, CHLOROPLASTIC"/>
    <property type="match status" value="1"/>
</dbReference>
<evidence type="ECO:0000256" key="1">
    <source>
        <dbReference type="ARBA" id="ARBA00004141"/>
    </source>
</evidence>
<dbReference type="InterPro" id="IPR002528">
    <property type="entry name" value="MATE_fam"/>
</dbReference>
<dbReference type="PANTHER" id="PTHR42893">
    <property type="entry name" value="PROTEIN DETOXIFICATION 44, CHLOROPLASTIC-RELATED"/>
    <property type="match status" value="1"/>
</dbReference>
<dbReference type="RefSeq" id="WP_380095212.1">
    <property type="nucleotide sequence ID" value="NZ_JBHRYD010000001.1"/>
</dbReference>
<feature type="transmembrane region" description="Helical" evidence="6">
    <location>
        <begin position="361"/>
        <end position="384"/>
    </location>
</feature>
<keyword evidence="3 6" id="KW-0812">Transmembrane</keyword>
<reference evidence="8" key="1">
    <citation type="journal article" date="2019" name="Int. J. Syst. Evol. Microbiol.">
        <title>The Global Catalogue of Microorganisms (GCM) 10K type strain sequencing project: providing services to taxonomists for standard genome sequencing and annotation.</title>
        <authorList>
            <consortium name="The Broad Institute Genomics Platform"/>
            <consortium name="The Broad Institute Genome Sequencing Center for Infectious Disease"/>
            <person name="Wu L."/>
            <person name="Ma J."/>
        </authorList>
    </citation>
    <scope>NUCLEOTIDE SEQUENCE [LARGE SCALE GENOMIC DNA]</scope>
    <source>
        <strain evidence="8">KCTC 42281</strain>
    </source>
</reference>
<feature type="transmembrane region" description="Helical" evidence="6">
    <location>
        <begin position="21"/>
        <end position="43"/>
    </location>
</feature>
<feature type="transmembrane region" description="Helical" evidence="6">
    <location>
        <begin position="173"/>
        <end position="191"/>
    </location>
</feature>
<organism evidence="7 8">
    <name type="scientific">Devosia honganensis</name>
    <dbReference type="NCBI Taxonomy" id="1610527"/>
    <lineage>
        <taxon>Bacteria</taxon>
        <taxon>Pseudomonadati</taxon>
        <taxon>Pseudomonadota</taxon>
        <taxon>Alphaproteobacteria</taxon>
        <taxon>Hyphomicrobiales</taxon>
        <taxon>Devosiaceae</taxon>
        <taxon>Devosia</taxon>
    </lineage>
</organism>
<feature type="transmembrane region" description="Helical" evidence="6">
    <location>
        <begin position="319"/>
        <end position="341"/>
    </location>
</feature>
<dbReference type="Proteomes" id="UP001595613">
    <property type="component" value="Unassembled WGS sequence"/>
</dbReference>
<feature type="transmembrane region" description="Helical" evidence="6">
    <location>
        <begin position="197"/>
        <end position="217"/>
    </location>
</feature>
<proteinExistence type="inferred from homology"/>
<evidence type="ECO:0000256" key="2">
    <source>
        <dbReference type="ARBA" id="ARBA00010199"/>
    </source>
</evidence>
<evidence type="ECO:0000256" key="5">
    <source>
        <dbReference type="ARBA" id="ARBA00023136"/>
    </source>
</evidence>
<evidence type="ECO:0000313" key="8">
    <source>
        <dbReference type="Proteomes" id="UP001595613"/>
    </source>
</evidence>
<keyword evidence="5 6" id="KW-0472">Membrane</keyword>
<gene>
    <name evidence="7" type="ORF">ACFOOL_04370</name>
</gene>
<accession>A0ABV7WZS5</accession>
<evidence type="ECO:0000313" key="7">
    <source>
        <dbReference type="EMBL" id="MFC3703985.1"/>
    </source>
</evidence>
<comment type="caution">
    <text evidence="7">The sequence shown here is derived from an EMBL/GenBank/DDBJ whole genome shotgun (WGS) entry which is preliminary data.</text>
</comment>
<evidence type="ECO:0000256" key="4">
    <source>
        <dbReference type="ARBA" id="ARBA00022989"/>
    </source>
</evidence>
<keyword evidence="4 6" id="KW-1133">Transmembrane helix</keyword>
<feature type="transmembrane region" description="Helical" evidence="6">
    <location>
        <begin position="49"/>
        <end position="72"/>
    </location>
</feature>
<dbReference type="CDD" id="cd13136">
    <property type="entry name" value="MATE_DinF_like"/>
    <property type="match status" value="1"/>
</dbReference>
<feature type="transmembrane region" description="Helical" evidence="6">
    <location>
        <begin position="251"/>
        <end position="267"/>
    </location>
</feature>
<dbReference type="NCBIfam" id="TIGR00797">
    <property type="entry name" value="matE"/>
    <property type="match status" value="1"/>
</dbReference>
<comment type="subcellular location">
    <subcellularLocation>
        <location evidence="1">Membrane</location>
        <topology evidence="1">Multi-pass membrane protein</topology>
    </subcellularLocation>
</comment>
<sequence>MTAPSRPQHPFHVRHADVWKIALPASIAFITEPLVGLVDITVIGRLGDAALLGGLVLGALVFDALFSLAYFLRIGTAGLVAQAVGARDPRDGLLHVGRALLLGVLIGLAMILLAGPILSLSIWAMAPEQGVEAALADYFHWRIWAAPFALINYALLGWFYGRAAARTGMMLQLLLHLIDITLSIWFVHGLGWGVPGAAFGTVIGQAVAAFAGLALLARHYGGVGGLLARIAPGELRDATAVRRMFGLSRDLMIRSMALMGAYAWFAAQGSRMGEVPLAANAVLLNLLMMVGFFLDGIAQAAEQLTGKAVGANWRPAFERAYGLSMAWGLVIALGLGLAWYVSGPFVIGFMTTSEEVRAYALAYLPVAALCALTFMPAFVYDGILIGTTLNATMRNGMVMSLAVFLAAAMLLQPLWGNWGLWAALHCWFLARGLIYWWALERRKAGLFAAA</sequence>
<protein>
    <submittedName>
        <fullName evidence="7">MATE family efflux transporter</fullName>
    </submittedName>
</protein>
<name>A0ABV7WZS5_9HYPH</name>
<feature type="transmembrane region" description="Helical" evidence="6">
    <location>
        <begin position="421"/>
        <end position="439"/>
    </location>
</feature>
<feature type="transmembrane region" description="Helical" evidence="6">
    <location>
        <begin position="279"/>
        <end position="298"/>
    </location>
</feature>
<dbReference type="EMBL" id="JBHRYD010000001">
    <property type="protein sequence ID" value="MFC3703985.1"/>
    <property type="molecule type" value="Genomic_DNA"/>
</dbReference>